<dbReference type="Pfam" id="PF10262">
    <property type="entry name" value="Rdx"/>
    <property type="match status" value="1"/>
</dbReference>
<dbReference type="AlphaFoldDB" id="A0A5N6K4C5"/>
<gene>
    <name evidence="4" type="ORF">EYC80_002599</name>
</gene>
<organism evidence="4 5">
    <name type="scientific">Monilinia laxa</name>
    <name type="common">Brown rot fungus</name>
    <name type="synonym">Sclerotinia laxa</name>
    <dbReference type="NCBI Taxonomy" id="61186"/>
    <lineage>
        <taxon>Eukaryota</taxon>
        <taxon>Fungi</taxon>
        <taxon>Dikarya</taxon>
        <taxon>Ascomycota</taxon>
        <taxon>Pezizomycotina</taxon>
        <taxon>Leotiomycetes</taxon>
        <taxon>Helotiales</taxon>
        <taxon>Sclerotiniaceae</taxon>
        <taxon>Monilinia</taxon>
    </lineage>
</organism>
<feature type="compositionally biased region" description="Low complexity" evidence="2">
    <location>
        <begin position="167"/>
        <end position="179"/>
    </location>
</feature>
<keyword evidence="1" id="KW-0676">Redox-active center</keyword>
<dbReference type="EMBL" id="VIGI01000008">
    <property type="protein sequence ID" value="KAB8297228.1"/>
    <property type="molecule type" value="Genomic_DNA"/>
</dbReference>
<keyword evidence="3" id="KW-0812">Transmembrane</keyword>
<evidence type="ECO:0000256" key="3">
    <source>
        <dbReference type="SAM" id="Phobius"/>
    </source>
</evidence>
<keyword evidence="5" id="KW-1185">Reference proteome</keyword>
<evidence type="ECO:0000313" key="5">
    <source>
        <dbReference type="Proteomes" id="UP000326757"/>
    </source>
</evidence>
<accession>A0A5N6K4C5</accession>
<reference evidence="4 5" key="1">
    <citation type="submission" date="2019-06" db="EMBL/GenBank/DDBJ databases">
        <title>Genome Sequence of the Brown Rot Fungal Pathogen Monilinia laxa.</title>
        <authorList>
            <person name="De Miccolis Angelini R.M."/>
            <person name="Landi L."/>
            <person name="Abate D."/>
            <person name="Pollastro S."/>
            <person name="Romanazzi G."/>
            <person name="Faretra F."/>
        </authorList>
    </citation>
    <scope>NUCLEOTIDE SEQUENCE [LARGE SCALE GENOMIC DNA]</scope>
    <source>
        <strain evidence="4 5">Mlax316</strain>
    </source>
</reference>
<feature type="region of interest" description="Disordered" evidence="2">
    <location>
        <begin position="154"/>
        <end position="206"/>
    </location>
</feature>
<dbReference type="Gene3D" id="3.40.30.10">
    <property type="entry name" value="Glutaredoxin"/>
    <property type="match status" value="1"/>
</dbReference>
<feature type="compositionally biased region" description="Low complexity" evidence="2">
    <location>
        <begin position="22"/>
        <end position="38"/>
    </location>
</feature>
<evidence type="ECO:0000256" key="2">
    <source>
        <dbReference type="SAM" id="MobiDB-lite"/>
    </source>
</evidence>
<dbReference type="PANTHER" id="PTHR36417">
    <property type="entry name" value="SELENOPROTEIN DOMAIN PROTEIN (AFU_ORTHOLOGUE AFUA_1G05220)"/>
    <property type="match status" value="1"/>
</dbReference>
<dbReference type="InterPro" id="IPR036249">
    <property type="entry name" value="Thioredoxin-like_sf"/>
</dbReference>
<protein>
    <submittedName>
        <fullName evidence="4">Uncharacterized protein</fullName>
    </submittedName>
</protein>
<comment type="caution">
    <text evidence="4">The sequence shown here is derived from an EMBL/GenBank/DDBJ whole genome shotgun (WGS) entry which is preliminary data.</text>
</comment>
<feature type="transmembrane region" description="Helical" evidence="3">
    <location>
        <begin position="240"/>
        <end position="258"/>
    </location>
</feature>
<feature type="region of interest" description="Disordered" evidence="2">
    <location>
        <begin position="1"/>
        <end position="40"/>
    </location>
</feature>
<keyword evidence="3" id="KW-0472">Membrane</keyword>
<dbReference type="SUPFAM" id="SSF52833">
    <property type="entry name" value="Thioredoxin-like"/>
    <property type="match status" value="1"/>
</dbReference>
<feature type="compositionally biased region" description="Basic and acidic residues" evidence="2">
    <location>
        <begin position="154"/>
        <end position="164"/>
    </location>
</feature>
<evidence type="ECO:0000313" key="4">
    <source>
        <dbReference type="EMBL" id="KAB8297228.1"/>
    </source>
</evidence>
<sequence>MDMDKIPKIAGSEGEGVRGGEEQSQGQQQQQQQQQRQLLGKEEKDQGLQLPRVTIQFCTQCKWMLRAAYFAQELLSTFGTDIGEVALQPSTGGTFIVELFTEANSKSNPTSNVEGPVENEARVLKHTLWDRKSEGGFPETKELKKRLRNIIDPSRDLGHVDGKKSTKPPTTTTSTSTSTMKEQPHSTDASTKHQYRGNPPGKRSRKNLVMGNVGVFEGGGRAGIDVGRGEDLLARNSKDIGFILFYFIVFILIITYIYRALDSPLNLPIRYHNYKPQRPINSLVIIINIISCLKCAPPPHHITSYQ</sequence>
<dbReference type="PANTHER" id="PTHR36417:SF2">
    <property type="entry name" value="SELENOPROTEIN DOMAIN PROTEIN (AFU_ORTHOLOGUE AFUA_1G05220)"/>
    <property type="match status" value="1"/>
</dbReference>
<dbReference type="Proteomes" id="UP000326757">
    <property type="component" value="Unassembled WGS sequence"/>
</dbReference>
<dbReference type="InterPro" id="IPR011893">
    <property type="entry name" value="Selenoprotein_Rdx-typ"/>
</dbReference>
<evidence type="ECO:0000256" key="1">
    <source>
        <dbReference type="ARBA" id="ARBA00023284"/>
    </source>
</evidence>
<name>A0A5N6K4C5_MONLA</name>
<keyword evidence="3" id="KW-1133">Transmembrane helix</keyword>
<dbReference type="OrthoDB" id="60822at2759"/>
<proteinExistence type="predicted"/>